<dbReference type="EMBL" id="OB662062">
    <property type="protein sequence ID" value="CAD7229433.1"/>
    <property type="molecule type" value="Genomic_DNA"/>
</dbReference>
<evidence type="ECO:0000256" key="3">
    <source>
        <dbReference type="ARBA" id="ARBA00022598"/>
    </source>
</evidence>
<dbReference type="AlphaFoldDB" id="A0A7R8ZRX3"/>
<dbReference type="OrthoDB" id="10253869at2759"/>
<dbReference type="PANTHER" id="PTHR24096:SF149">
    <property type="entry name" value="AMP-BINDING DOMAIN-CONTAINING PROTEIN-RELATED"/>
    <property type="match status" value="1"/>
</dbReference>
<keyword evidence="4" id="KW-0576">Peroxisome</keyword>
<dbReference type="SUPFAM" id="SSF56801">
    <property type="entry name" value="Acetyl-CoA synthetase-like"/>
    <property type="match status" value="1"/>
</dbReference>
<dbReference type="InterPro" id="IPR045851">
    <property type="entry name" value="AMP-bd_C_sf"/>
</dbReference>
<dbReference type="InterPro" id="IPR020845">
    <property type="entry name" value="AMP-binding_CS"/>
</dbReference>
<name>A0A7R8ZRX3_9CRUS</name>
<dbReference type="InterPro" id="IPR042099">
    <property type="entry name" value="ANL_N_sf"/>
</dbReference>
<dbReference type="PROSITE" id="PS00455">
    <property type="entry name" value="AMP_BINDING"/>
    <property type="match status" value="1"/>
</dbReference>
<evidence type="ECO:0000256" key="2">
    <source>
        <dbReference type="ARBA" id="ARBA00006432"/>
    </source>
</evidence>
<dbReference type="Pfam" id="PF00501">
    <property type="entry name" value="AMP-binding"/>
    <property type="match status" value="1"/>
</dbReference>
<proteinExistence type="inferred from homology"/>
<protein>
    <submittedName>
        <fullName evidence="7">Uncharacterized protein</fullName>
    </submittedName>
</protein>
<dbReference type="Pfam" id="PF13193">
    <property type="entry name" value="AMP-binding_C"/>
    <property type="match status" value="1"/>
</dbReference>
<keyword evidence="3" id="KW-0436">Ligase</keyword>
<sequence>MASSSKASSSSSSVDTVDESKVHKYSDVYDVKMPTEKHIYELLEKAFKKCPKKELLVDGHTDEVRTAEQLETQITQLTNTLNKRGLKKGDIVTICMESNLQYLVILMAVLRNGATYHGHLPMLNTKESKEELEDVGPRIVFYSEQTATVVKEAFKNLSSVEMSFQIPQQFQELLDEGSAIQDAPPRIGGDLDPALLVYTSGTTGKPKGVLLSHRSLICSIAGTASAYSFPDDSVFLLWSTLAFCDELLVMLMSLCHCHKTILMHSKQLDFDLVKNVVGPVMKYKVTALPCVVTVVVRILGNPNFKTFDLSSIRILLVGGSLIPPKLMEGIKAALPHAFVIQAYGQTEVGTITHATPLNSSKIASCGKLLPFFESKVVAESGNLAAPGEPGVIKIRGPQVMLGYHRSPEATAKKIDTEGWLDSGDVGYYDKEGFYYIVERNDDIIKCMAVKVAPWELEAVLRTHPGVLDVTVVGKKDQEYGEVPVAFVVRNPEFSQLSEEELTEYINKQVSEMNQLRGGVIFIDIVPRSRRGKPKRAELRKKYLNA</sequence>
<dbReference type="Gene3D" id="3.30.300.30">
    <property type="match status" value="1"/>
</dbReference>
<comment type="subcellular location">
    <subcellularLocation>
        <location evidence="1">Peroxisome</location>
    </subcellularLocation>
</comment>
<dbReference type="GO" id="GO:0005777">
    <property type="term" value="C:peroxisome"/>
    <property type="evidence" value="ECO:0007669"/>
    <property type="project" value="UniProtKB-SubCell"/>
</dbReference>
<evidence type="ECO:0000259" key="5">
    <source>
        <dbReference type="Pfam" id="PF00501"/>
    </source>
</evidence>
<organism evidence="7">
    <name type="scientific">Cyprideis torosa</name>
    <dbReference type="NCBI Taxonomy" id="163714"/>
    <lineage>
        <taxon>Eukaryota</taxon>
        <taxon>Metazoa</taxon>
        <taxon>Ecdysozoa</taxon>
        <taxon>Arthropoda</taxon>
        <taxon>Crustacea</taxon>
        <taxon>Oligostraca</taxon>
        <taxon>Ostracoda</taxon>
        <taxon>Podocopa</taxon>
        <taxon>Podocopida</taxon>
        <taxon>Cytherocopina</taxon>
        <taxon>Cytheroidea</taxon>
        <taxon>Cytherideidae</taxon>
        <taxon>Cyprideis</taxon>
    </lineage>
</organism>
<feature type="domain" description="AMP-dependent synthetase/ligase" evidence="5">
    <location>
        <begin position="44"/>
        <end position="404"/>
    </location>
</feature>
<dbReference type="PANTHER" id="PTHR24096">
    <property type="entry name" value="LONG-CHAIN-FATTY-ACID--COA LIGASE"/>
    <property type="match status" value="1"/>
</dbReference>
<comment type="similarity">
    <text evidence="2">Belongs to the ATP-dependent AMP-binding enzyme family.</text>
</comment>
<reference evidence="7" key="1">
    <citation type="submission" date="2020-11" db="EMBL/GenBank/DDBJ databases">
        <authorList>
            <person name="Tran Van P."/>
        </authorList>
    </citation>
    <scope>NUCLEOTIDE SEQUENCE</scope>
</reference>
<dbReference type="InterPro" id="IPR000873">
    <property type="entry name" value="AMP-dep_synth/lig_dom"/>
</dbReference>
<dbReference type="GO" id="GO:0016405">
    <property type="term" value="F:CoA-ligase activity"/>
    <property type="evidence" value="ECO:0007669"/>
    <property type="project" value="TreeGrafter"/>
</dbReference>
<accession>A0A7R8ZRX3</accession>
<dbReference type="InterPro" id="IPR025110">
    <property type="entry name" value="AMP-bd_C"/>
</dbReference>
<feature type="domain" description="AMP-binding enzyme C-terminal" evidence="6">
    <location>
        <begin position="455"/>
        <end position="532"/>
    </location>
</feature>
<evidence type="ECO:0000256" key="4">
    <source>
        <dbReference type="ARBA" id="ARBA00023140"/>
    </source>
</evidence>
<evidence type="ECO:0000259" key="6">
    <source>
        <dbReference type="Pfam" id="PF13193"/>
    </source>
</evidence>
<evidence type="ECO:0000313" key="7">
    <source>
        <dbReference type="EMBL" id="CAD7229433.1"/>
    </source>
</evidence>
<gene>
    <name evidence="7" type="ORF">CTOB1V02_LOCUS7303</name>
</gene>
<evidence type="ECO:0000256" key="1">
    <source>
        <dbReference type="ARBA" id="ARBA00004275"/>
    </source>
</evidence>
<dbReference type="Gene3D" id="3.40.50.12780">
    <property type="entry name" value="N-terminal domain of ligase-like"/>
    <property type="match status" value="1"/>
</dbReference>